<evidence type="ECO:0000313" key="1">
    <source>
        <dbReference type="EMBL" id="SDT74228.1"/>
    </source>
</evidence>
<proteinExistence type="predicted"/>
<dbReference type="RefSeq" id="WP_092550710.1">
    <property type="nucleotide sequence ID" value="NZ_BOMJ01000003.1"/>
</dbReference>
<sequence>MTEPGPPLTTDQVRVAYDRDGHQALLVPDEVAARIRAEITDGWSPHFGTLPGPVRVFTSGTWTYTTVTTIMWALAACPIPEGLGHDQYMDALTNRFSAAHGLTLWPPIISADDWNEQTRTPDAPVDPDLHVVGPHLCPDHAIAFKRAVKGD</sequence>
<dbReference type="STRING" id="113562.SAMN04489716_6915"/>
<organism evidence="1 2">
    <name type="scientific">Actinoplanes derwentensis</name>
    <dbReference type="NCBI Taxonomy" id="113562"/>
    <lineage>
        <taxon>Bacteria</taxon>
        <taxon>Bacillati</taxon>
        <taxon>Actinomycetota</taxon>
        <taxon>Actinomycetes</taxon>
        <taxon>Micromonosporales</taxon>
        <taxon>Micromonosporaceae</taxon>
        <taxon>Actinoplanes</taxon>
    </lineage>
</organism>
<reference evidence="1 2" key="1">
    <citation type="submission" date="2016-10" db="EMBL/GenBank/DDBJ databases">
        <authorList>
            <person name="de Groot N.N."/>
        </authorList>
    </citation>
    <scope>NUCLEOTIDE SEQUENCE [LARGE SCALE GENOMIC DNA]</scope>
    <source>
        <strain evidence="1 2">DSM 43941</strain>
    </source>
</reference>
<dbReference type="EMBL" id="LT629758">
    <property type="protein sequence ID" value="SDT74228.1"/>
    <property type="molecule type" value="Genomic_DNA"/>
</dbReference>
<name>A0A1H2CUM1_9ACTN</name>
<keyword evidence="2" id="KW-1185">Reference proteome</keyword>
<dbReference type="OrthoDB" id="3571220at2"/>
<protein>
    <submittedName>
        <fullName evidence="1">Uncharacterized protein</fullName>
    </submittedName>
</protein>
<dbReference type="AlphaFoldDB" id="A0A1H2CUM1"/>
<gene>
    <name evidence="1" type="ORF">SAMN04489716_6915</name>
</gene>
<dbReference type="Proteomes" id="UP000198688">
    <property type="component" value="Chromosome I"/>
</dbReference>
<accession>A0A1H2CUM1</accession>
<evidence type="ECO:0000313" key="2">
    <source>
        <dbReference type="Proteomes" id="UP000198688"/>
    </source>
</evidence>